<feature type="domain" description="PepSY" evidence="2">
    <location>
        <begin position="75"/>
        <end position="132"/>
    </location>
</feature>
<feature type="transmembrane region" description="Helical" evidence="1">
    <location>
        <begin position="160"/>
        <end position="180"/>
    </location>
</feature>
<dbReference type="InterPro" id="IPR005625">
    <property type="entry name" value="PepSY-ass_TM"/>
</dbReference>
<feature type="transmembrane region" description="Helical" evidence="1">
    <location>
        <begin position="201"/>
        <end position="223"/>
    </location>
</feature>
<evidence type="ECO:0000256" key="1">
    <source>
        <dbReference type="SAM" id="Phobius"/>
    </source>
</evidence>
<gene>
    <name evidence="3" type="ordered locus">ABC0227</name>
</gene>
<dbReference type="OrthoDB" id="111691at2"/>
<evidence type="ECO:0000313" key="3">
    <source>
        <dbReference type="EMBL" id="BAD62770.1"/>
    </source>
</evidence>
<accession>Q5WLI5</accession>
<feature type="transmembrane region" description="Helical" evidence="1">
    <location>
        <begin position="31"/>
        <end position="53"/>
    </location>
</feature>
<dbReference type="EMBL" id="AP006627">
    <property type="protein sequence ID" value="BAD62770.1"/>
    <property type="molecule type" value="Genomic_DNA"/>
</dbReference>
<organism evidence="3 4">
    <name type="scientific">Shouchella clausii (strain KSM-K16)</name>
    <name type="common">Alkalihalobacillus clausii</name>
    <dbReference type="NCBI Taxonomy" id="66692"/>
    <lineage>
        <taxon>Bacteria</taxon>
        <taxon>Bacillati</taxon>
        <taxon>Bacillota</taxon>
        <taxon>Bacilli</taxon>
        <taxon>Bacillales</taxon>
        <taxon>Bacillaceae</taxon>
        <taxon>Shouchella</taxon>
    </lineage>
</organism>
<dbReference type="Proteomes" id="UP000001168">
    <property type="component" value="Chromosome"/>
</dbReference>
<dbReference type="PANTHER" id="PTHR34219">
    <property type="entry name" value="IRON-REGULATED INNER MEMBRANE PROTEIN-RELATED"/>
    <property type="match status" value="1"/>
</dbReference>
<keyword evidence="4" id="KW-1185">Reference proteome</keyword>
<reference evidence="4" key="4">
    <citation type="submission" date="2003-10" db="EMBL/GenBank/DDBJ databases">
        <title>The complete genome sequence of the alkaliphilic Bacillus clausii KSM-K16.</title>
        <authorList>
            <person name="Takaki Y."/>
            <person name="Kageyama Y."/>
            <person name="Shimamura S."/>
            <person name="Suzuki H."/>
            <person name="Nishi S."/>
            <person name="Hatada Y."/>
            <person name="Kawai S."/>
            <person name="Ito S."/>
            <person name="Horikoshi K."/>
        </authorList>
    </citation>
    <scope>NUCLEOTIDE SEQUENCE [LARGE SCALE GENOMIC DNA]</scope>
    <source>
        <strain evidence="4">KSM-K16</strain>
    </source>
</reference>
<proteinExistence type="predicted"/>
<keyword evidence="1" id="KW-1133">Transmembrane helix</keyword>
<feature type="transmembrane region" description="Helical" evidence="1">
    <location>
        <begin position="373"/>
        <end position="393"/>
    </location>
</feature>
<dbReference type="Pfam" id="PF03413">
    <property type="entry name" value="PepSY"/>
    <property type="match status" value="1"/>
</dbReference>
<dbReference type="STRING" id="66692.ABC0227"/>
<dbReference type="InterPro" id="IPR025711">
    <property type="entry name" value="PepSY"/>
</dbReference>
<feature type="transmembrane region" description="Helical" evidence="1">
    <location>
        <begin position="416"/>
        <end position="441"/>
    </location>
</feature>
<reference evidence="3 4" key="2">
    <citation type="journal article" date="1995" name="Appl. Microbiol. Biotechnol.">
        <title>Purification and properties of an alkaline protease from alkalophilic Bacillus sp. KSM-K16.</title>
        <authorList>
            <person name="Kobayashi T."/>
            <person name="Hakamada Y."/>
            <person name="Adachi S."/>
            <person name="Hitomi J."/>
            <person name="Yoshimatsu T."/>
            <person name="Koike K."/>
            <person name="Kawai S."/>
            <person name="Ito S."/>
        </authorList>
    </citation>
    <scope>NUCLEOTIDE SEQUENCE [LARGE SCALE GENOMIC DNA]</scope>
    <source>
        <strain evidence="3 4">KSM-K16</strain>
    </source>
</reference>
<protein>
    <recommendedName>
        <fullName evidence="2">PepSY domain-containing protein</fullName>
    </recommendedName>
</protein>
<dbReference type="Pfam" id="PF03929">
    <property type="entry name" value="PepSY_TM"/>
    <property type="match status" value="1"/>
</dbReference>
<reference evidence="3 4" key="3">
    <citation type="journal article" date="1997" name="Protein Eng.">
        <title>High-resolution crystal structure of M-protease: phylogeny aided analysis of the high-alkaline adaptation mechanism.</title>
        <authorList>
            <person name="Shirai T."/>
            <person name="Suzuki A."/>
            <person name="Yamane T."/>
            <person name="Ashida T."/>
            <person name="Kobayashi T."/>
            <person name="Ito S."/>
        </authorList>
    </citation>
    <scope>NUCLEOTIDE SEQUENCE [LARGE SCALE GENOMIC DNA]</scope>
    <source>
        <strain evidence="3 4">KSM-K16</strain>
    </source>
</reference>
<keyword evidence="1" id="KW-0472">Membrane</keyword>
<dbReference type="AlphaFoldDB" id="Q5WLI5"/>
<dbReference type="KEGG" id="bcl:ABC0227"/>
<evidence type="ECO:0000313" key="4">
    <source>
        <dbReference type="Proteomes" id="UP000001168"/>
    </source>
</evidence>
<dbReference type="eggNOG" id="COG3182">
    <property type="taxonomic scope" value="Bacteria"/>
</dbReference>
<dbReference type="HOGENOM" id="CLU_031962_3_2_9"/>
<name>Q5WLI5_SHOC1</name>
<reference evidence="3 4" key="1">
    <citation type="journal article" date="1994" name="J. Ferment. Bioeng.">
        <title>Molecular cloning and nucleotide sequence of the gene for an alkaline protease from the alkalophilic Bacillus sp. KSM-K16.</title>
        <authorList>
            <person name="Hakamada Y."/>
            <person name="Kobayashi T."/>
            <person name="Hitomi J."/>
            <person name="Kawai S."/>
            <person name="Ito S."/>
        </authorList>
    </citation>
    <scope>NUCLEOTIDE SEQUENCE [LARGE SCALE GENOMIC DNA]</scope>
    <source>
        <strain evidence="3 4">KSM-K16</strain>
    </source>
</reference>
<reference evidence="3 4" key="5">
    <citation type="journal article" date="2007" name="Extremophiles">
        <title>Intragenomic diversity of the V1 regions of 16S rRNA genes in high-alkaline protease-producing Bacillus clausii spp.</title>
        <authorList>
            <person name="Kageyama Y."/>
            <person name="Takaki Y."/>
            <person name="Shimamura S."/>
            <person name="Nishi S."/>
            <person name="Nogi Y."/>
            <person name="Uchimura K."/>
            <person name="Kobayashi T."/>
            <person name="Hitomi J."/>
            <person name="Ozaki K."/>
            <person name="Kawai S."/>
            <person name="Ito S."/>
            <person name="Horikoshi K."/>
        </authorList>
    </citation>
    <scope>NUCLEOTIDE SEQUENCE [LARGE SCALE GENOMIC DNA]</scope>
    <source>
        <strain evidence="3 4">KSM-K16</strain>
    </source>
</reference>
<dbReference type="PANTHER" id="PTHR34219:SF1">
    <property type="entry name" value="PEPSY DOMAIN-CONTAINING PROTEIN"/>
    <property type="match status" value="1"/>
</dbReference>
<sequence>MKQTEDKMGKQQISKKSEAASFYQVVWRWHFYAGVIFAPFLFILAFSGGVYLFKPQIEAYLYQDMLIAETTEGTPLSYSSQVEYVLETYPDATISSVVIDDDPRRTTEFVIREGEVSSSVFVNPYTGDIQGKLDNEAKLSEVFKKIHSELLIAGTIGNRIVELAACWAVILLVTGLYIWWPRNRRSIWGTILPRFSKKGRVFWRDLHAVPAFWLSAFILVLIATGLPWSGVLGPQIQNVATTPQYAYSFGEKPESITLTKDVVDEVPWANENVAVPSSQQSNYIPLTIDETVSIFNEHSLALPYTVSMPMGEHGVYTASHMQQPADLATLHMDQYSGAVLSDVRFANFSTSAKLVEAGIALHEGRLFGWPNQLLGLLTCLGLMGIVVTSFIMWKKRKPAGKIGAPPKSKNKKATRIVFFIMIGFGLLMPLVGGSLLVILVFDQLIRPFILKKRDSIEERKA</sequence>
<keyword evidence="1" id="KW-0812">Transmembrane</keyword>
<evidence type="ECO:0000259" key="2">
    <source>
        <dbReference type="Pfam" id="PF03413"/>
    </source>
</evidence>